<sequence>MEVTFPPGVVPSLCQILFYRRKIEMKVSIKFTVFFEDIFWVGVFERIYFNKYEVSKVVFGSEPKDYEIYDFILKHFCDLKFSNSLSTSELKYKKVNPKRVQREIKKQTRTNGIGTKAQLAMKLQYERNKSEKRKDLKEKSHKEKEWKFQLYQRKKKEKHKGH</sequence>
<evidence type="ECO:0008006" key="3">
    <source>
        <dbReference type="Google" id="ProtNLM"/>
    </source>
</evidence>
<dbReference type="HOGENOM" id="CLU_123192_1_0_9"/>
<dbReference type="PIRSF" id="PIRSF021328">
    <property type="entry name" value="UCP021328"/>
    <property type="match status" value="1"/>
</dbReference>
<protein>
    <recommendedName>
        <fullName evidence="3">DUF2992 domain-containing protein</fullName>
    </recommendedName>
</protein>
<dbReference type="EMBL" id="AP009049">
    <property type="protein sequence ID" value="BAH08162.1"/>
    <property type="molecule type" value="Genomic_DNA"/>
</dbReference>
<evidence type="ECO:0000313" key="2">
    <source>
        <dbReference type="Proteomes" id="UP000007969"/>
    </source>
</evidence>
<proteinExistence type="predicted"/>
<dbReference type="Pfam" id="PF11208">
    <property type="entry name" value="DUF2992"/>
    <property type="match status" value="1"/>
</dbReference>
<dbReference type="InterPro" id="IPR016787">
    <property type="entry name" value="UCP021328"/>
</dbReference>
<accession>B9DWR9</accession>
<dbReference type="AlphaFoldDB" id="B9DWR9"/>
<name>B9DWR9_CLOK1</name>
<dbReference type="Proteomes" id="UP000007969">
    <property type="component" value="Chromosome"/>
</dbReference>
<reference evidence="2" key="1">
    <citation type="submission" date="2005-09" db="EMBL/GenBank/DDBJ databases">
        <title>Complete genome sequence of Clostridium kluyveri and comparative genomics of Clostridia species.</title>
        <authorList>
            <person name="Inui M."/>
            <person name="Nonaka H."/>
            <person name="Shinoda Y."/>
            <person name="Ikenaga Y."/>
            <person name="Abe M."/>
            <person name="Naito K."/>
            <person name="Vertes A.A."/>
            <person name="Yukawa H."/>
        </authorList>
    </citation>
    <scope>NUCLEOTIDE SEQUENCE [LARGE SCALE GENOMIC DNA]</scope>
    <source>
        <strain evidence="2">NBRC 12016</strain>
    </source>
</reference>
<dbReference type="KEGG" id="ckr:CKR_3111"/>
<evidence type="ECO:0000313" key="1">
    <source>
        <dbReference type="EMBL" id="BAH08162.1"/>
    </source>
</evidence>
<organism evidence="1 2">
    <name type="scientific">Clostridium kluyveri (strain NBRC 12016)</name>
    <dbReference type="NCBI Taxonomy" id="583346"/>
    <lineage>
        <taxon>Bacteria</taxon>
        <taxon>Bacillati</taxon>
        <taxon>Bacillota</taxon>
        <taxon>Clostridia</taxon>
        <taxon>Eubacteriales</taxon>
        <taxon>Clostridiaceae</taxon>
        <taxon>Clostridium</taxon>
    </lineage>
</organism>
<gene>
    <name evidence="1" type="ordered locus">CKR_3111</name>
</gene>